<keyword evidence="13 18" id="KW-0012">Acyltransferase</keyword>
<evidence type="ECO:0000256" key="9">
    <source>
        <dbReference type="ARBA" id="ARBA00022842"/>
    </source>
</evidence>
<evidence type="ECO:0000256" key="12">
    <source>
        <dbReference type="ARBA" id="ARBA00023268"/>
    </source>
</evidence>
<feature type="binding site" evidence="18">
    <location>
        <position position="351"/>
    </location>
    <ligand>
        <name>UDP-N-acetyl-alpha-D-glucosamine</name>
        <dbReference type="ChEBI" id="CHEBI:57705"/>
    </ligand>
</feature>
<evidence type="ECO:0000256" key="8">
    <source>
        <dbReference type="ARBA" id="ARBA00022737"/>
    </source>
</evidence>
<feature type="binding site" evidence="18">
    <location>
        <begin position="386"/>
        <end position="387"/>
    </location>
    <ligand>
        <name>acetyl-CoA</name>
        <dbReference type="ChEBI" id="CHEBI:57288"/>
    </ligand>
</feature>
<name>A0A5N0T4M5_9GAMM</name>
<comment type="similarity">
    <text evidence="3 18">In the N-terminal section; belongs to the N-acetylglucosamine-1-phosphate uridyltransferase family.</text>
</comment>
<feature type="binding site" evidence="18">
    <location>
        <position position="154"/>
    </location>
    <ligand>
        <name>UDP-N-acetyl-alpha-D-glucosamine</name>
        <dbReference type="ChEBI" id="CHEBI:57705"/>
    </ligand>
</feature>
<dbReference type="GO" id="GO:0006048">
    <property type="term" value="P:UDP-N-acetylglucosamine biosynthetic process"/>
    <property type="evidence" value="ECO:0007669"/>
    <property type="project" value="UniProtKB-UniPathway"/>
</dbReference>
<evidence type="ECO:0000256" key="6">
    <source>
        <dbReference type="ARBA" id="ARBA00022695"/>
    </source>
</evidence>
<dbReference type="PANTHER" id="PTHR43584">
    <property type="entry name" value="NUCLEOTIDYL TRANSFERASE"/>
    <property type="match status" value="1"/>
</dbReference>
<sequence>MTRPLHIIVLAAGDGTRMKSRTPKVLHAVGGRPMLTHVLATAAQLSPAQVHVVYNPEAPAVRDAFDRTDRLAWVPQRERLGTGHAVQQAMPGIPADADVLVLYGDTPLVPASLLQQLRQADTEGLAVLTMLPPDPAGYGRIVRGQDGRLEGIVEHRDASDAQRAINEVNSGILHAPADRLGGWLGQLETGNAQGEYYLTDVVALAHRDGVDIGSVIAPDSSLLAGANDRVQLAELESRYRAVAAQQLMREGVTIIDPARIDLRGTIRAGQDITLDINVVIEGDCELGDNVQVGPGCVLRSCRLAAGTRVHAHSVLEGVTTTGACDIGPFARVRPGTTLAEGTRVGNFVEVKNTTLAAGSKASHLTYLGDAVIGKGVNIGAGTITCNYDGVNKFQTVIGDGAFIGSDTQLVAPVTVGAGATIGAGSTIVRDTPEGLLTLSRSKQMTVKGWKRPRKKD</sequence>
<evidence type="ECO:0000313" key="20">
    <source>
        <dbReference type="EMBL" id="KAA9129801.1"/>
    </source>
</evidence>
<dbReference type="Pfam" id="PF12804">
    <property type="entry name" value="NTP_transf_3"/>
    <property type="match status" value="1"/>
</dbReference>
<evidence type="ECO:0000313" key="21">
    <source>
        <dbReference type="Proteomes" id="UP000325372"/>
    </source>
</evidence>
<keyword evidence="4 18" id="KW-0963">Cytoplasm</keyword>
<gene>
    <name evidence="18 20" type="primary">glmU</name>
    <name evidence="20" type="ORF">F3N42_14200</name>
</gene>
<dbReference type="GO" id="GO:0000287">
    <property type="term" value="F:magnesium ion binding"/>
    <property type="evidence" value="ECO:0007669"/>
    <property type="project" value="UniProtKB-UniRule"/>
</dbReference>
<evidence type="ECO:0000256" key="13">
    <source>
        <dbReference type="ARBA" id="ARBA00023315"/>
    </source>
</evidence>
<feature type="binding site" evidence="18">
    <location>
        <position position="366"/>
    </location>
    <ligand>
        <name>UDP-N-acetyl-alpha-D-glucosamine</name>
        <dbReference type="ChEBI" id="CHEBI:57705"/>
    </ligand>
</feature>
<comment type="caution">
    <text evidence="20">The sequence shown here is derived from an EMBL/GenBank/DDBJ whole genome shotgun (WGS) entry which is preliminary data.</text>
</comment>
<dbReference type="Proteomes" id="UP000325372">
    <property type="component" value="Unassembled WGS sequence"/>
</dbReference>
<dbReference type="GO" id="GO:0000902">
    <property type="term" value="P:cell morphogenesis"/>
    <property type="evidence" value="ECO:0007669"/>
    <property type="project" value="UniProtKB-UniRule"/>
</dbReference>
<feature type="binding site" evidence="18">
    <location>
        <begin position="103"/>
        <end position="105"/>
    </location>
    <ligand>
        <name>UDP-N-acetyl-alpha-D-glucosamine</name>
        <dbReference type="ChEBI" id="CHEBI:57705"/>
    </ligand>
</feature>
<keyword evidence="6 18" id="KW-0548">Nucleotidyltransferase</keyword>
<accession>A0A5N0T4M5</accession>
<feature type="binding site" evidence="18">
    <location>
        <position position="105"/>
    </location>
    <ligand>
        <name>Mg(2+)</name>
        <dbReference type="ChEBI" id="CHEBI:18420"/>
    </ligand>
</feature>
<dbReference type="GO" id="GO:0003977">
    <property type="term" value="F:UDP-N-acetylglucosamine diphosphorylase activity"/>
    <property type="evidence" value="ECO:0007669"/>
    <property type="project" value="UniProtKB-UniRule"/>
</dbReference>
<comment type="similarity">
    <text evidence="2 18">In the C-terminal section; belongs to the transferase hexapeptide repeat family.</text>
</comment>
<keyword evidence="21" id="KW-1185">Reference proteome</keyword>
<comment type="pathway">
    <text evidence="18">Nucleotide-sugar biosynthesis; UDP-N-acetyl-alpha-D-glucosamine biosynthesis; N-acetyl-alpha-D-glucosamine 1-phosphate from alpha-D-glucosamine 6-phosphate (route II): step 2/2.</text>
</comment>
<dbReference type="CDD" id="cd03353">
    <property type="entry name" value="LbH_GlmU_C"/>
    <property type="match status" value="1"/>
</dbReference>
<dbReference type="InterPro" id="IPR025877">
    <property type="entry name" value="MobA-like_NTP_Trfase"/>
</dbReference>
<evidence type="ECO:0000256" key="2">
    <source>
        <dbReference type="ARBA" id="ARBA00007707"/>
    </source>
</evidence>
<dbReference type="InterPro" id="IPR001451">
    <property type="entry name" value="Hexapep"/>
</dbReference>
<feature type="binding site" evidence="18">
    <location>
        <position position="380"/>
    </location>
    <ligand>
        <name>acetyl-CoA</name>
        <dbReference type="ChEBI" id="CHEBI:57288"/>
    </ligand>
</feature>
<feature type="region of interest" description="N-acetyltransferase" evidence="18">
    <location>
        <begin position="251"/>
        <end position="456"/>
    </location>
</feature>
<feature type="binding site" evidence="18">
    <location>
        <position position="139"/>
    </location>
    <ligand>
        <name>UDP-N-acetyl-alpha-D-glucosamine</name>
        <dbReference type="ChEBI" id="CHEBI:57705"/>
    </ligand>
</feature>
<dbReference type="SUPFAM" id="SSF51161">
    <property type="entry name" value="Trimeric LpxA-like enzymes"/>
    <property type="match status" value="1"/>
</dbReference>
<feature type="binding site" evidence="18">
    <location>
        <begin position="10"/>
        <end position="13"/>
    </location>
    <ligand>
        <name>UDP-N-acetyl-alpha-D-glucosamine</name>
        <dbReference type="ChEBI" id="CHEBI:57705"/>
    </ligand>
</feature>
<evidence type="ECO:0000256" key="5">
    <source>
        <dbReference type="ARBA" id="ARBA00022679"/>
    </source>
</evidence>
<evidence type="ECO:0000256" key="14">
    <source>
        <dbReference type="ARBA" id="ARBA00023316"/>
    </source>
</evidence>
<comment type="subcellular location">
    <subcellularLocation>
        <location evidence="1 18">Cytoplasm</location>
    </subcellularLocation>
</comment>
<dbReference type="Gene3D" id="3.90.550.10">
    <property type="entry name" value="Spore Coat Polysaccharide Biosynthesis Protein SpsA, Chain A"/>
    <property type="match status" value="1"/>
</dbReference>
<feature type="binding site" evidence="18">
    <location>
        <position position="423"/>
    </location>
    <ligand>
        <name>acetyl-CoA</name>
        <dbReference type="ChEBI" id="CHEBI:57288"/>
    </ligand>
</feature>
<dbReference type="RefSeq" id="WP_150865208.1">
    <property type="nucleotide sequence ID" value="NZ_VYXP01000011.1"/>
</dbReference>
<feature type="binding site" evidence="18">
    <location>
        <position position="76"/>
    </location>
    <ligand>
        <name>UDP-N-acetyl-alpha-D-glucosamine</name>
        <dbReference type="ChEBI" id="CHEBI:57705"/>
    </ligand>
</feature>
<comment type="pathway">
    <text evidence="18">Bacterial outer membrane biogenesis; LPS lipid A biosynthesis.</text>
</comment>
<keyword evidence="7 18" id="KW-0479">Metal-binding</keyword>
<evidence type="ECO:0000256" key="7">
    <source>
        <dbReference type="ARBA" id="ARBA00022723"/>
    </source>
</evidence>
<dbReference type="GO" id="GO:0009252">
    <property type="term" value="P:peptidoglycan biosynthetic process"/>
    <property type="evidence" value="ECO:0007669"/>
    <property type="project" value="UniProtKB-UniRule"/>
</dbReference>
<reference evidence="20 21" key="1">
    <citation type="submission" date="2019-09" db="EMBL/GenBank/DDBJ databases">
        <title>Wenzhouxiangella sp. Genome sequencing and assembly.</title>
        <authorList>
            <person name="Zhang R."/>
        </authorList>
    </citation>
    <scope>NUCLEOTIDE SEQUENCE [LARGE SCALE GENOMIC DNA]</scope>
    <source>
        <strain evidence="20 21">W260</strain>
    </source>
</reference>
<feature type="binding site" evidence="18">
    <location>
        <position position="440"/>
    </location>
    <ligand>
        <name>acetyl-CoA</name>
        <dbReference type="ChEBI" id="CHEBI:57288"/>
    </ligand>
</feature>
<dbReference type="AlphaFoldDB" id="A0A5N0T4M5"/>
<dbReference type="EMBL" id="VYXP01000011">
    <property type="protein sequence ID" value="KAA9129801.1"/>
    <property type="molecule type" value="Genomic_DNA"/>
</dbReference>
<evidence type="ECO:0000259" key="19">
    <source>
        <dbReference type="Pfam" id="PF12804"/>
    </source>
</evidence>
<evidence type="ECO:0000256" key="4">
    <source>
        <dbReference type="ARBA" id="ARBA00022490"/>
    </source>
</evidence>
<keyword evidence="5 18" id="KW-0808">Transferase</keyword>
<keyword evidence="14 18" id="KW-0961">Cell wall biogenesis/degradation</keyword>
<dbReference type="EC" id="2.7.7.23" evidence="18"/>
<feature type="binding site" evidence="18">
    <location>
        <position position="24"/>
    </location>
    <ligand>
        <name>UDP-N-acetyl-alpha-D-glucosamine</name>
        <dbReference type="ChEBI" id="CHEBI:57705"/>
    </ligand>
</feature>
<dbReference type="HAMAP" id="MF_01631">
    <property type="entry name" value="GlmU"/>
    <property type="match status" value="1"/>
</dbReference>
<keyword evidence="9 18" id="KW-0460">Magnesium</keyword>
<evidence type="ECO:0000256" key="3">
    <source>
        <dbReference type="ARBA" id="ARBA00007947"/>
    </source>
</evidence>
<dbReference type="UniPathway" id="UPA00113">
    <property type="reaction ID" value="UER00532"/>
</dbReference>
<dbReference type="InterPro" id="IPR050065">
    <property type="entry name" value="GlmU-like"/>
</dbReference>
<evidence type="ECO:0000256" key="10">
    <source>
        <dbReference type="ARBA" id="ARBA00022960"/>
    </source>
</evidence>
<dbReference type="GO" id="GO:0008360">
    <property type="term" value="P:regulation of cell shape"/>
    <property type="evidence" value="ECO:0007669"/>
    <property type="project" value="UniProtKB-KW"/>
</dbReference>
<keyword evidence="10 18" id="KW-0133">Cell shape</keyword>
<evidence type="ECO:0000256" key="17">
    <source>
        <dbReference type="ARBA" id="ARBA00049628"/>
    </source>
</evidence>
<dbReference type="SUPFAM" id="SSF53448">
    <property type="entry name" value="Nucleotide-diphospho-sugar transferases"/>
    <property type="match status" value="1"/>
</dbReference>
<feature type="region of interest" description="Linker" evidence="18">
    <location>
        <begin position="230"/>
        <end position="250"/>
    </location>
</feature>
<comment type="function">
    <text evidence="17 18">Catalyzes the last two sequential reactions in the de novo biosynthetic pathway for UDP-N-acetylglucosamine (UDP-GlcNAc). The C-terminal domain catalyzes the transfer of acetyl group from acetyl coenzyme A to glucosamine-1-phosphate (GlcN-1-P) to produce N-acetylglucosamine-1-phosphate (GlcNAc-1-P), which is converted into UDP-GlcNAc by the transfer of uridine 5-monophosphate (from uridine 5-triphosphate), a reaction catalyzed by the N-terminal domain.</text>
</comment>
<feature type="region of interest" description="Pyrophosphorylase" evidence="18">
    <location>
        <begin position="1"/>
        <end position="229"/>
    </location>
</feature>
<dbReference type="GO" id="GO:0005737">
    <property type="term" value="C:cytoplasm"/>
    <property type="evidence" value="ECO:0007669"/>
    <property type="project" value="UniProtKB-SubCell"/>
</dbReference>
<dbReference type="PANTHER" id="PTHR43584:SF3">
    <property type="entry name" value="BIFUNCTIONAL PROTEIN GLMU"/>
    <property type="match status" value="1"/>
</dbReference>
<dbReference type="InterPro" id="IPR029044">
    <property type="entry name" value="Nucleotide-diphossugar_trans"/>
</dbReference>
<evidence type="ECO:0000256" key="11">
    <source>
        <dbReference type="ARBA" id="ARBA00022984"/>
    </source>
</evidence>
<feature type="domain" description="MobA-like NTP transferase" evidence="19">
    <location>
        <begin position="8"/>
        <end position="124"/>
    </location>
</feature>
<dbReference type="InterPro" id="IPR005882">
    <property type="entry name" value="Bifunctional_GlmU"/>
</dbReference>
<keyword evidence="11 18" id="KW-0573">Peptidoglycan synthesis</keyword>
<feature type="binding site" evidence="18">
    <location>
        <position position="377"/>
    </location>
    <ligand>
        <name>UDP-N-acetyl-alpha-D-glucosamine</name>
        <dbReference type="ChEBI" id="CHEBI:57705"/>
    </ligand>
</feature>
<evidence type="ECO:0000256" key="16">
    <source>
        <dbReference type="ARBA" id="ARBA00048493"/>
    </source>
</evidence>
<dbReference type="NCBIfam" id="TIGR01173">
    <property type="entry name" value="glmU"/>
    <property type="match status" value="1"/>
</dbReference>
<dbReference type="GO" id="GO:0019134">
    <property type="term" value="F:glucosamine-1-phosphate N-acetyltransferase activity"/>
    <property type="evidence" value="ECO:0007669"/>
    <property type="project" value="UniProtKB-UniRule"/>
</dbReference>
<dbReference type="GO" id="GO:0009245">
    <property type="term" value="P:lipid A biosynthetic process"/>
    <property type="evidence" value="ECO:0007669"/>
    <property type="project" value="UniProtKB-UniRule"/>
</dbReference>
<evidence type="ECO:0000256" key="1">
    <source>
        <dbReference type="ARBA" id="ARBA00004496"/>
    </source>
</evidence>
<feature type="active site" description="Proton acceptor" evidence="18">
    <location>
        <position position="363"/>
    </location>
</feature>
<dbReference type="InterPro" id="IPR038009">
    <property type="entry name" value="GlmU_C_LbH"/>
</dbReference>
<feature type="binding site" evidence="18">
    <location>
        <position position="405"/>
    </location>
    <ligand>
        <name>acetyl-CoA</name>
        <dbReference type="ChEBI" id="CHEBI:57288"/>
    </ligand>
</feature>
<comment type="catalytic activity">
    <reaction evidence="16 18">
        <text>N-acetyl-alpha-D-glucosamine 1-phosphate + UTP + H(+) = UDP-N-acetyl-alpha-D-glucosamine + diphosphate</text>
        <dbReference type="Rhea" id="RHEA:13509"/>
        <dbReference type="ChEBI" id="CHEBI:15378"/>
        <dbReference type="ChEBI" id="CHEBI:33019"/>
        <dbReference type="ChEBI" id="CHEBI:46398"/>
        <dbReference type="ChEBI" id="CHEBI:57705"/>
        <dbReference type="ChEBI" id="CHEBI:57776"/>
        <dbReference type="EC" id="2.7.7.23"/>
    </reaction>
</comment>
<comment type="catalytic activity">
    <reaction evidence="15 18">
        <text>alpha-D-glucosamine 1-phosphate + acetyl-CoA = N-acetyl-alpha-D-glucosamine 1-phosphate + CoA + H(+)</text>
        <dbReference type="Rhea" id="RHEA:13725"/>
        <dbReference type="ChEBI" id="CHEBI:15378"/>
        <dbReference type="ChEBI" id="CHEBI:57287"/>
        <dbReference type="ChEBI" id="CHEBI:57288"/>
        <dbReference type="ChEBI" id="CHEBI:57776"/>
        <dbReference type="ChEBI" id="CHEBI:58516"/>
        <dbReference type="EC" id="2.3.1.157"/>
    </reaction>
</comment>
<keyword evidence="8 18" id="KW-0677">Repeat</keyword>
<dbReference type="GO" id="GO:0071555">
    <property type="term" value="P:cell wall organization"/>
    <property type="evidence" value="ECO:0007669"/>
    <property type="project" value="UniProtKB-KW"/>
</dbReference>
<comment type="subunit">
    <text evidence="18">Homotrimer.</text>
</comment>
<feature type="binding site" evidence="18">
    <location>
        <position position="333"/>
    </location>
    <ligand>
        <name>UDP-N-acetyl-alpha-D-glucosamine</name>
        <dbReference type="ChEBI" id="CHEBI:57705"/>
    </ligand>
</feature>
<dbReference type="Pfam" id="PF00132">
    <property type="entry name" value="Hexapep"/>
    <property type="match status" value="1"/>
</dbReference>
<keyword evidence="12 18" id="KW-0511">Multifunctional enzyme</keyword>
<protein>
    <recommendedName>
        <fullName evidence="18">Bifunctional protein GlmU</fullName>
    </recommendedName>
    <domain>
        <recommendedName>
            <fullName evidence="18">UDP-N-acetylglucosamine pyrophosphorylase</fullName>
            <ecNumber evidence="18">2.7.7.23</ecNumber>
        </recommendedName>
        <alternativeName>
            <fullName evidence="18">N-acetylglucosamine-1-phosphate uridyltransferase</fullName>
        </alternativeName>
    </domain>
    <domain>
        <recommendedName>
            <fullName evidence="18">Glucosamine-1-phosphate N-acetyltransferase</fullName>
            <ecNumber evidence="18">2.3.1.157</ecNumber>
        </recommendedName>
    </domain>
</protein>
<evidence type="ECO:0000256" key="18">
    <source>
        <dbReference type="HAMAP-Rule" id="MF_01631"/>
    </source>
</evidence>
<dbReference type="CDD" id="cd02540">
    <property type="entry name" value="GT2_GlmU_N_bac"/>
    <property type="match status" value="1"/>
</dbReference>
<feature type="binding site" evidence="18">
    <location>
        <position position="169"/>
    </location>
    <ligand>
        <name>UDP-N-acetyl-alpha-D-glucosamine</name>
        <dbReference type="ChEBI" id="CHEBI:57705"/>
    </ligand>
</feature>
<dbReference type="EC" id="2.3.1.157" evidence="18"/>
<dbReference type="InterPro" id="IPR011004">
    <property type="entry name" value="Trimer_LpxA-like_sf"/>
</dbReference>
<organism evidence="20 21">
    <name type="scientific">Marinihelvus fidelis</name>
    <dbReference type="NCBI Taxonomy" id="2613842"/>
    <lineage>
        <taxon>Bacteria</taxon>
        <taxon>Pseudomonadati</taxon>
        <taxon>Pseudomonadota</taxon>
        <taxon>Gammaproteobacteria</taxon>
        <taxon>Chromatiales</taxon>
        <taxon>Wenzhouxiangellaceae</taxon>
        <taxon>Marinihelvus</taxon>
    </lineage>
</organism>
<comment type="pathway">
    <text evidence="18">Nucleotide-sugar biosynthesis; UDP-N-acetyl-alpha-D-glucosamine biosynthesis; UDP-N-acetyl-alpha-D-glucosamine from N-acetyl-alpha-D-glucosamine 1-phosphate: step 1/1.</text>
</comment>
<proteinExistence type="inferred from homology"/>
<comment type="cofactor">
    <cofactor evidence="18">
        <name>Mg(2+)</name>
        <dbReference type="ChEBI" id="CHEBI:18420"/>
    </cofactor>
    <text evidence="18">Binds 1 Mg(2+) ion per subunit.</text>
</comment>
<dbReference type="GO" id="GO:0016020">
    <property type="term" value="C:membrane"/>
    <property type="evidence" value="ECO:0007669"/>
    <property type="project" value="GOC"/>
</dbReference>
<feature type="binding site" evidence="18">
    <location>
        <position position="227"/>
    </location>
    <ligand>
        <name>UDP-N-acetyl-alpha-D-glucosamine</name>
        <dbReference type="ChEBI" id="CHEBI:57705"/>
    </ligand>
</feature>
<feature type="binding site" evidence="18">
    <location>
        <begin position="81"/>
        <end position="82"/>
    </location>
    <ligand>
        <name>UDP-N-acetyl-alpha-D-glucosamine</name>
        <dbReference type="ChEBI" id="CHEBI:57705"/>
    </ligand>
</feature>
<dbReference type="Gene3D" id="2.160.10.10">
    <property type="entry name" value="Hexapeptide repeat proteins"/>
    <property type="match status" value="1"/>
</dbReference>
<dbReference type="UniPathway" id="UPA00973"/>
<evidence type="ECO:0000256" key="15">
    <source>
        <dbReference type="ARBA" id="ARBA00048247"/>
    </source>
</evidence>
<feature type="binding site" evidence="18">
    <location>
        <position position="227"/>
    </location>
    <ligand>
        <name>Mg(2+)</name>
        <dbReference type="ChEBI" id="CHEBI:18420"/>
    </ligand>
</feature>